<feature type="domain" description="HTH cro/C1-type" evidence="2">
    <location>
        <begin position="10"/>
        <end position="65"/>
    </location>
</feature>
<proteinExistence type="predicted"/>
<dbReference type="Proteomes" id="UP001165524">
    <property type="component" value="Unassembled WGS sequence"/>
</dbReference>
<dbReference type="SMART" id="SM00530">
    <property type="entry name" value="HTH_XRE"/>
    <property type="match status" value="1"/>
</dbReference>
<keyword evidence="4" id="KW-1185">Reference proteome</keyword>
<dbReference type="Gene3D" id="1.10.260.40">
    <property type="entry name" value="lambda repressor-like DNA-binding domains"/>
    <property type="match status" value="1"/>
</dbReference>
<dbReference type="CDD" id="cd00093">
    <property type="entry name" value="HTH_XRE"/>
    <property type="match status" value="1"/>
</dbReference>
<feature type="region of interest" description="Disordered" evidence="1">
    <location>
        <begin position="1"/>
        <end position="26"/>
    </location>
</feature>
<comment type="caution">
    <text evidence="3">The sequence shown here is derived from an EMBL/GenBank/DDBJ whole genome shotgun (WGS) entry which is preliminary data.</text>
</comment>
<dbReference type="InterPro" id="IPR001387">
    <property type="entry name" value="Cro/C1-type_HTH"/>
</dbReference>
<dbReference type="SUPFAM" id="SSF47413">
    <property type="entry name" value="lambda repressor-like DNA-binding domains"/>
    <property type="match status" value="1"/>
</dbReference>
<reference evidence="3" key="1">
    <citation type="submission" date="2022-04" db="EMBL/GenBank/DDBJ databases">
        <title>Alcanivorax sp. CY1518 draft genome sequence.</title>
        <authorList>
            <person name="Zhao G."/>
            <person name="An M."/>
        </authorList>
    </citation>
    <scope>NUCLEOTIDE SEQUENCE</scope>
    <source>
        <strain evidence="3">CY1518</strain>
    </source>
</reference>
<evidence type="ECO:0000256" key="1">
    <source>
        <dbReference type="SAM" id="MobiDB-lite"/>
    </source>
</evidence>
<evidence type="ECO:0000313" key="4">
    <source>
        <dbReference type="Proteomes" id="UP001165524"/>
    </source>
</evidence>
<gene>
    <name evidence="3" type="ORF">MU846_00010</name>
</gene>
<protein>
    <submittedName>
        <fullName evidence="3">Helix-turn-helix domain-containing protein</fullName>
    </submittedName>
</protein>
<organism evidence="3 4">
    <name type="scientific">Alcanivorax quisquiliarum</name>
    <dbReference type="NCBI Taxonomy" id="2933565"/>
    <lineage>
        <taxon>Bacteria</taxon>
        <taxon>Pseudomonadati</taxon>
        <taxon>Pseudomonadota</taxon>
        <taxon>Gammaproteobacteria</taxon>
        <taxon>Oceanospirillales</taxon>
        <taxon>Alcanivoracaceae</taxon>
        <taxon>Alcanivorax</taxon>
    </lineage>
</organism>
<evidence type="ECO:0000313" key="3">
    <source>
        <dbReference type="EMBL" id="MCK0536093.1"/>
    </source>
</evidence>
<dbReference type="PROSITE" id="PS50943">
    <property type="entry name" value="HTH_CROC1"/>
    <property type="match status" value="1"/>
</dbReference>
<dbReference type="RefSeq" id="WP_246946939.1">
    <property type="nucleotide sequence ID" value="NZ_JALKII010000001.1"/>
</dbReference>
<dbReference type="InterPro" id="IPR010982">
    <property type="entry name" value="Lambda_DNA-bd_dom_sf"/>
</dbReference>
<evidence type="ECO:0000259" key="2">
    <source>
        <dbReference type="PROSITE" id="PS50943"/>
    </source>
</evidence>
<dbReference type="Pfam" id="PF01381">
    <property type="entry name" value="HTH_3"/>
    <property type="match status" value="1"/>
</dbReference>
<dbReference type="EMBL" id="JALKII010000001">
    <property type="protein sequence ID" value="MCK0536093.1"/>
    <property type="molecule type" value="Genomic_DNA"/>
</dbReference>
<accession>A0ABT0E2P6</accession>
<sequence length="83" mass="9597">MHLSDLGKQFAAMRKQHGHSQQEVATLSGVDRTTVSRFESGRLAELGFNKIQRMFALYEQELAPRTRKPPTLDDLLRERQWKG</sequence>
<name>A0ABT0E2P6_9GAMM</name>